<sequence>MRFLKSLTPFLLCLSTQAASSFREVLRGLPDGGYISEMMYPGRGRVNVTDLEGKPVPGSPFTVDNDTGARRPHTKMEDTWGCVEGEQIDWDNWWASRSLLDTWCNDQTHMLLPHHIYSWQFNDSAAFICNNGGVQNCLGQEYNDYMEGIPGYCGALGAGWYYQAAGDKFYGRGVVGGKSDPFTYC</sequence>
<feature type="signal peptide" evidence="2">
    <location>
        <begin position="1"/>
        <end position="18"/>
    </location>
</feature>
<proteinExistence type="predicted"/>
<keyword evidence="4" id="KW-1185">Reference proteome</keyword>
<evidence type="ECO:0000313" key="3">
    <source>
        <dbReference type="EMBL" id="KAK8072771.1"/>
    </source>
</evidence>
<evidence type="ECO:0000313" key="4">
    <source>
        <dbReference type="Proteomes" id="UP001446871"/>
    </source>
</evidence>
<feature type="chain" id="PRO_5046853135" evidence="2">
    <location>
        <begin position="19"/>
        <end position="185"/>
    </location>
</feature>
<protein>
    <submittedName>
        <fullName evidence="3">Uncharacterized protein</fullName>
    </submittedName>
</protein>
<dbReference type="EMBL" id="JAQQWM010000003">
    <property type="protein sequence ID" value="KAK8072771.1"/>
    <property type="molecule type" value="Genomic_DNA"/>
</dbReference>
<keyword evidence="2" id="KW-0732">Signal</keyword>
<evidence type="ECO:0000256" key="2">
    <source>
        <dbReference type="SAM" id="SignalP"/>
    </source>
</evidence>
<organism evidence="3 4">
    <name type="scientific">Apiospora saccharicola</name>
    <dbReference type="NCBI Taxonomy" id="335842"/>
    <lineage>
        <taxon>Eukaryota</taxon>
        <taxon>Fungi</taxon>
        <taxon>Dikarya</taxon>
        <taxon>Ascomycota</taxon>
        <taxon>Pezizomycotina</taxon>
        <taxon>Sordariomycetes</taxon>
        <taxon>Xylariomycetidae</taxon>
        <taxon>Amphisphaeriales</taxon>
        <taxon>Apiosporaceae</taxon>
        <taxon>Apiospora</taxon>
    </lineage>
</organism>
<feature type="region of interest" description="Disordered" evidence="1">
    <location>
        <begin position="54"/>
        <end position="74"/>
    </location>
</feature>
<gene>
    <name evidence="3" type="ORF">PG996_006119</name>
</gene>
<evidence type="ECO:0000256" key="1">
    <source>
        <dbReference type="SAM" id="MobiDB-lite"/>
    </source>
</evidence>
<comment type="caution">
    <text evidence="3">The sequence shown here is derived from an EMBL/GenBank/DDBJ whole genome shotgun (WGS) entry which is preliminary data.</text>
</comment>
<accession>A0ABR1VR50</accession>
<dbReference type="Proteomes" id="UP001446871">
    <property type="component" value="Unassembled WGS sequence"/>
</dbReference>
<name>A0ABR1VR50_9PEZI</name>
<reference evidence="3 4" key="1">
    <citation type="submission" date="2023-01" db="EMBL/GenBank/DDBJ databases">
        <title>Analysis of 21 Apiospora genomes using comparative genomics revels a genus with tremendous synthesis potential of carbohydrate active enzymes and secondary metabolites.</title>
        <authorList>
            <person name="Sorensen T."/>
        </authorList>
    </citation>
    <scope>NUCLEOTIDE SEQUENCE [LARGE SCALE GENOMIC DNA]</scope>
    <source>
        <strain evidence="3 4">CBS 83171</strain>
    </source>
</reference>